<keyword evidence="2" id="KW-1185">Reference proteome</keyword>
<dbReference type="GO" id="GO:0003676">
    <property type="term" value="F:nucleic acid binding"/>
    <property type="evidence" value="ECO:0007669"/>
    <property type="project" value="InterPro"/>
</dbReference>
<dbReference type="Proteomes" id="UP000531231">
    <property type="component" value="Unassembled WGS sequence"/>
</dbReference>
<dbReference type="RefSeq" id="WP_151159487.1">
    <property type="nucleotide sequence ID" value="NZ_JACHIL010000003.1"/>
</dbReference>
<sequence length="221" mass="24538">MALILGLDVATQTGFAWLDTNASLSTVKTGVIKAEGKSSDEKAASLATQLIAELHEYVDEERVDEDGRKYFTKVRRRKPLDYVAIERPLPNIMQFEKYNNDLIDGDAATSTVNSNQMLLPTYTGAVIAIVAAYRIPFETIAPQTWHKAYYGSGFKPPKKFIKIKRHPQGGKWQNDWKTPAIERARALRIDVKTADAAEAVGIAFAASNTQTFKMLNMRAAA</sequence>
<protein>
    <submittedName>
        <fullName evidence="1">Uncharacterized protein</fullName>
    </submittedName>
</protein>
<dbReference type="EMBL" id="JACHIL010000003">
    <property type="protein sequence ID" value="MBB5091412.1"/>
    <property type="molecule type" value="Genomic_DNA"/>
</dbReference>
<accession>A0A7W8EQI0</accession>
<evidence type="ECO:0000313" key="2">
    <source>
        <dbReference type="Proteomes" id="UP000531231"/>
    </source>
</evidence>
<organism evidence="1 2">
    <name type="scientific">Pseudochrobactrum saccharolyticum</name>
    <dbReference type="NCBI Taxonomy" id="354352"/>
    <lineage>
        <taxon>Bacteria</taxon>
        <taxon>Pseudomonadati</taxon>
        <taxon>Pseudomonadota</taxon>
        <taxon>Alphaproteobacteria</taxon>
        <taxon>Hyphomicrobiales</taxon>
        <taxon>Brucellaceae</taxon>
        <taxon>Pseudochrobactrum</taxon>
    </lineage>
</organism>
<gene>
    <name evidence="1" type="ORF">HNQ68_001953</name>
</gene>
<dbReference type="AlphaFoldDB" id="A0A7W8EQI0"/>
<dbReference type="Gene3D" id="3.30.420.10">
    <property type="entry name" value="Ribonuclease H-like superfamily/Ribonuclease H"/>
    <property type="match status" value="1"/>
</dbReference>
<proteinExistence type="predicted"/>
<reference evidence="1 2" key="1">
    <citation type="submission" date="2020-08" db="EMBL/GenBank/DDBJ databases">
        <title>Genomic Encyclopedia of Type Strains, Phase IV (KMG-IV): sequencing the most valuable type-strain genomes for metagenomic binning, comparative biology and taxonomic classification.</title>
        <authorList>
            <person name="Goeker M."/>
        </authorList>
    </citation>
    <scope>NUCLEOTIDE SEQUENCE [LARGE SCALE GENOMIC DNA]</scope>
    <source>
        <strain evidence="1 2">DSM 25620</strain>
    </source>
</reference>
<evidence type="ECO:0000313" key="1">
    <source>
        <dbReference type="EMBL" id="MBB5091412.1"/>
    </source>
</evidence>
<comment type="caution">
    <text evidence="1">The sequence shown here is derived from an EMBL/GenBank/DDBJ whole genome shotgun (WGS) entry which is preliminary data.</text>
</comment>
<name>A0A7W8EQI0_9HYPH</name>
<dbReference type="InterPro" id="IPR036397">
    <property type="entry name" value="RNaseH_sf"/>
</dbReference>